<reference evidence="1" key="2">
    <citation type="submission" date="2022-10" db="EMBL/GenBank/DDBJ databases">
        <authorList>
            <consortium name="ENA_rothamsted_submissions"/>
            <consortium name="culmorum"/>
            <person name="King R."/>
        </authorList>
    </citation>
    <scope>NUCLEOTIDE SEQUENCE</scope>
</reference>
<accession>A0A9N9RX50</accession>
<reference evidence="1" key="1">
    <citation type="submission" date="2022-01" db="EMBL/GenBank/DDBJ databases">
        <authorList>
            <person name="King R."/>
        </authorList>
    </citation>
    <scope>NUCLEOTIDE SEQUENCE</scope>
</reference>
<sequence length="42" mass="5032">METCNVYIQICINKHLNAQCVCQRILVIRMKYTKKLKKDFLS</sequence>
<protein>
    <submittedName>
        <fullName evidence="1">Uncharacterized protein</fullName>
    </submittedName>
</protein>
<dbReference type="Proteomes" id="UP001153620">
    <property type="component" value="Chromosome 2"/>
</dbReference>
<evidence type="ECO:0000313" key="2">
    <source>
        <dbReference type="Proteomes" id="UP001153620"/>
    </source>
</evidence>
<dbReference type="AlphaFoldDB" id="A0A9N9RX50"/>
<dbReference type="EMBL" id="OU895878">
    <property type="protein sequence ID" value="CAG9804180.1"/>
    <property type="molecule type" value="Genomic_DNA"/>
</dbReference>
<keyword evidence="2" id="KW-1185">Reference proteome</keyword>
<organism evidence="1 2">
    <name type="scientific">Chironomus riparius</name>
    <dbReference type="NCBI Taxonomy" id="315576"/>
    <lineage>
        <taxon>Eukaryota</taxon>
        <taxon>Metazoa</taxon>
        <taxon>Ecdysozoa</taxon>
        <taxon>Arthropoda</taxon>
        <taxon>Hexapoda</taxon>
        <taxon>Insecta</taxon>
        <taxon>Pterygota</taxon>
        <taxon>Neoptera</taxon>
        <taxon>Endopterygota</taxon>
        <taxon>Diptera</taxon>
        <taxon>Nematocera</taxon>
        <taxon>Chironomoidea</taxon>
        <taxon>Chironomidae</taxon>
        <taxon>Chironominae</taxon>
        <taxon>Chironomus</taxon>
    </lineage>
</organism>
<evidence type="ECO:0000313" key="1">
    <source>
        <dbReference type="EMBL" id="CAG9804180.1"/>
    </source>
</evidence>
<proteinExistence type="predicted"/>
<gene>
    <name evidence="1" type="ORF">CHIRRI_LOCUS7073</name>
</gene>
<name>A0A9N9RX50_9DIPT</name>